<accession>F6EKM6</accession>
<dbReference type="STRING" id="443218.AS9A_1713"/>
<evidence type="ECO:0000313" key="1">
    <source>
        <dbReference type="EMBL" id="AEF40162.1"/>
    </source>
</evidence>
<sequence length="239" mass="25181">MFTAAAFIPGPPLLVPELANEAASETADLRRAVLDAASALAETCDQWIAVGTDTSALRNASNESGTFRGFGVDVMVSLGPEPDGSIDADMPLPALIAAWVRGQSAPAQRCELEYLQPDTPAASALSRGEQLRRQLDAVPERVGALIVADGATTLTDRAPGAFDPRAEEFERTLSEALDSGETGILATLDVQLCCELGVTARAAWQVLASLFTGTKPGRVTHRFDSAPYGVGYHVGMWLP</sequence>
<name>F6EKM6_HOYSD</name>
<dbReference type="Gene3D" id="3.40.830.10">
    <property type="entry name" value="LigB-like"/>
    <property type="match status" value="1"/>
</dbReference>
<dbReference type="KEGG" id="asd:AS9A_1713"/>
<dbReference type="AlphaFoldDB" id="F6EKM6"/>
<protein>
    <submittedName>
        <fullName evidence="1">Uncharacterized protein</fullName>
    </submittedName>
</protein>
<dbReference type="EMBL" id="CP002786">
    <property type="protein sequence ID" value="AEF40162.1"/>
    <property type="molecule type" value="Genomic_DNA"/>
</dbReference>
<gene>
    <name evidence="1" type="ordered locus">AS9A_1713</name>
</gene>
<dbReference type="Proteomes" id="UP000009235">
    <property type="component" value="Chromosome"/>
</dbReference>
<dbReference type="HOGENOM" id="CLU_090899_0_0_11"/>
<organism evidence="1 2">
    <name type="scientific">Hoyosella subflava (strain DSM 45089 / JCM 17490 / NBRC 109087 / DQS3-9A1)</name>
    <name type="common">Amycolicicoccus subflavus</name>
    <dbReference type="NCBI Taxonomy" id="443218"/>
    <lineage>
        <taxon>Bacteria</taxon>
        <taxon>Bacillati</taxon>
        <taxon>Actinomycetota</taxon>
        <taxon>Actinomycetes</taxon>
        <taxon>Mycobacteriales</taxon>
        <taxon>Hoyosellaceae</taxon>
        <taxon>Hoyosella</taxon>
    </lineage>
</organism>
<dbReference type="eggNOG" id="COG3885">
    <property type="taxonomic scope" value="Bacteria"/>
</dbReference>
<keyword evidence="2" id="KW-1185">Reference proteome</keyword>
<dbReference type="RefSeq" id="WP_013806511.1">
    <property type="nucleotide sequence ID" value="NC_015564.1"/>
</dbReference>
<reference evidence="1 2" key="1">
    <citation type="journal article" date="2011" name="J. Bacteriol.">
        <title>Complete genome sequence of Amycolicicoccus subflavus DQS3-9A1T, an actinomycete isolated from crude oil-polluted soil.</title>
        <authorList>
            <person name="Cai M."/>
            <person name="Chen W.M."/>
            <person name="Nie Y."/>
            <person name="Chi C.Q."/>
            <person name="Wang Y.N."/>
            <person name="Tang Y.Q."/>
            <person name="Li G.Y."/>
            <person name="Wu X.L."/>
        </authorList>
    </citation>
    <scope>NUCLEOTIDE SEQUENCE [LARGE SCALE GENOMIC DNA]</scope>
    <source>
        <strain evidence="2">DSM 45089 / DQS3-9A1</strain>
    </source>
</reference>
<proteinExistence type="predicted"/>
<evidence type="ECO:0000313" key="2">
    <source>
        <dbReference type="Proteomes" id="UP000009235"/>
    </source>
</evidence>